<accession>A0A9N9IHF9</accession>
<sequence>TWFSEDEVEEVLGANEDKGIYENQVFVSENNKRPHEQKFTSNKRINLKTSHKTGPLD</sequence>
<feature type="non-terminal residue" evidence="2">
    <location>
        <position position="1"/>
    </location>
</feature>
<dbReference type="AlphaFoldDB" id="A0A9N9IHF9"/>
<name>A0A9N9IHF9_9GLOM</name>
<keyword evidence="3" id="KW-1185">Reference proteome</keyword>
<evidence type="ECO:0000313" key="2">
    <source>
        <dbReference type="EMBL" id="CAG8737268.1"/>
    </source>
</evidence>
<organism evidence="2 3">
    <name type="scientific">Funneliformis caledonium</name>
    <dbReference type="NCBI Taxonomy" id="1117310"/>
    <lineage>
        <taxon>Eukaryota</taxon>
        <taxon>Fungi</taxon>
        <taxon>Fungi incertae sedis</taxon>
        <taxon>Mucoromycota</taxon>
        <taxon>Glomeromycotina</taxon>
        <taxon>Glomeromycetes</taxon>
        <taxon>Glomerales</taxon>
        <taxon>Glomeraceae</taxon>
        <taxon>Funneliformis</taxon>
    </lineage>
</organism>
<dbReference type="EMBL" id="CAJVPQ010013846">
    <property type="protein sequence ID" value="CAG8737268.1"/>
    <property type="molecule type" value="Genomic_DNA"/>
</dbReference>
<comment type="caution">
    <text evidence="2">The sequence shown here is derived from an EMBL/GenBank/DDBJ whole genome shotgun (WGS) entry which is preliminary data.</text>
</comment>
<feature type="non-terminal residue" evidence="2">
    <location>
        <position position="57"/>
    </location>
</feature>
<evidence type="ECO:0000313" key="3">
    <source>
        <dbReference type="Proteomes" id="UP000789570"/>
    </source>
</evidence>
<dbReference type="Proteomes" id="UP000789570">
    <property type="component" value="Unassembled WGS sequence"/>
</dbReference>
<feature type="region of interest" description="Disordered" evidence="1">
    <location>
        <begin position="31"/>
        <end position="57"/>
    </location>
</feature>
<reference evidence="2" key="1">
    <citation type="submission" date="2021-06" db="EMBL/GenBank/DDBJ databases">
        <authorList>
            <person name="Kallberg Y."/>
            <person name="Tangrot J."/>
            <person name="Rosling A."/>
        </authorList>
    </citation>
    <scope>NUCLEOTIDE SEQUENCE</scope>
    <source>
        <strain evidence="2">UK204</strain>
    </source>
</reference>
<proteinExistence type="predicted"/>
<protein>
    <submittedName>
        <fullName evidence="2">11652_t:CDS:1</fullName>
    </submittedName>
</protein>
<gene>
    <name evidence="2" type="ORF">FCALED_LOCUS15381</name>
</gene>
<evidence type="ECO:0000256" key="1">
    <source>
        <dbReference type="SAM" id="MobiDB-lite"/>
    </source>
</evidence>